<dbReference type="EMBL" id="DRTH01000116">
    <property type="protein sequence ID" value="HHF08522.1"/>
    <property type="molecule type" value="Genomic_DNA"/>
</dbReference>
<evidence type="ECO:0008006" key="3">
    <source>
        <dbReference type="Google" id="ProtNLM"/>
    </source>
</evidence>
<accession>A0A7C5E2B6</accession>
<proteinExistence type="predicted"/>
<reference evidence="2" key="1">
    <citation type="journal article" date="2020" name="mSystems">
        <title>Genome- and Community-Level Interaction Insights into Carbon Utilization and Element Cycling Functions of Hydrothermarchaeota in Hydrothermal Sediment.</title>
        <authorList>
            <person name="Zhou Z."/>
            <person name="Liu Y."/>
            <person name="Xu W."/>
            <person name="Pan J."/>
            <person name="Luo Z.H."/>
            <person name="Li M."/>
        </authorList>
    </citation>
    <scope>NUCLEOTIDE SEQUENCE [LARGE SCALE GENOMIC DNA]</scope>
    <source>
        <strain evidence="2">HyVt-80</strain>
    </source>
</reference>
<feature type="coiled-coil region" evidence="1">
    <location>
        <begin position="4"/>
        <end position="66"/>
    </location>
</feature>
<evidence type="ECO:0000256" key="1">
    <source>
        <dbReference type="SAM" id="Coils"/>
    </source>
</evidence>
<evidence type="ECO:0000313" key="2">
    <source>
        <dbReference type="EMBL" id="HHF08522.1"/>
    </source>
</evidence>
<organism evidence="2">
    <name type="scientific">Kosmotoga arenicorallina</name>
    <dbReference type="NCBI Taxonomy" id="688066"/>
    <lineage>
        <taxon>Bacteria</taxon>
        <taxon>Thermotogati</taxon>
        <taxon>Thermotogota</taxon>
        <taxon>Thermotogae</taxon>
        <taxon>Kosmotogales</taxon>
        <taxon>Kosmotogaceae</taxon>
        <taxon>Kosmotoga</taxon>
    </lineage>
</organism>
<dbReference type="AlphaFoldDB" id="A0A7C5E2B6"/>
<sequence>MNLIEELELVIDKMVDEFNKLKKENEQLWAQLETAEKQKEDLQVRIKELELRLETEEKTIEELIKRVRGNLEKRED</sequence>
<protein>
    <recommendedName>
        <fullName evidence="3">Cell division protein ZapB</fullName>
    </recommendedName>
</protein>
<gene>
    <name evidence="2" type="ORF">ENL26_01955</name>
</gene>
<keyword evidence="1" id="KW-0175">Coiled coil</keyword>
<dbReference type="Proteomes" id="UP000886129">
    <property type="component" value="Unassembled WGS sequence"/>
</dbReference>
<comment type="caution">
    <text evidence="2">The sequence shown here is derived from an EMBL/GenBank/DDBJ whole genome shotgun (WGS) entry which is preliminary data.</text>
</comment>
<name>A0A7C5E2B6_9BACT</name>